<dbReference type="GO" id="GO:0005988">
    <property type="term" value="P:lactose metabolic process"/>
    <property type="evidence" value="ECO:0007669"/>
    <property type="project" value="UniProtKB-KW"/>
</dbReference>
<accession>K8DXZ8</accession>
<dbReference type="UniPathway" id="UPA00704">
    <property type="reaction ID" value="UER00715"/>
</dbReference>
<dbReference type="InterPro" id="IPR017583">
    <property type="entry name" value="Tagatose/fructose_Pkinase"/>
</dbReference>
<dbReference type="GO" id="GO:0005829">
    <property type="term" value="C:cytosol"/>
    <property type="evidence" value="ECO:0007669"/>
    <property type="project" value="TreeGrafter"/>
</dbReference>
<reference evidence="10 11" key="1">
    <citation type="journal article" date="2013" name="Genome Announc.">
        <title>Genome Sequence of the Sulfate-Reducing Bacterium Desulfotomaculum hydrothermale Lam5(T).</title>
        <authorList>
            <person name="Amin O."/>
            <person name="Fardeau M.L."/>
            <person name="Valette O."/>
            <person name="Hirschler-Rea A."/>
            <person name="Barbe V."/>
            <person name="Medigue C."/>
            <person name="Vacherie B."/>
            <person name="Ollivier B."/>
            <person name="Bertin P.N."/>
            <person name="Dolla A."/>
        </authorList>
    </citation>
    <scope>NUCLEOTIDE SEQUENCE [LARGE SCALE GENOMIC DNA]</scope>
    <source>
        <strain evidence="11">Lam5 / DSM 18033</strain>
    </source>
</reference>
<dbReference type="FunFam" id="3.40.1190.20:FF:000001">
    <property type="entry name" value="Phosphofructokinase"/>
    <property type="match status" value="1"/>
</dbReference>
<dbReference type="PANTHER" id="PTHR46566">
    <property type="entry name" value="1-PHOSPHOFRUCTOKINASE-RELATED"/>
    <property type="match status" value="1"/>
</dbReference>
<dbReference type="PANTHER" id="PTHR46566:SF2">
    <property type="entry name" value="ATP-DEPENDENT 6-PHOSPHOFRUCTOKINASE ISOZYME 2"/>
    <property type="match status" value="1"/>
</dbReference>
<dbReference type="PROSITE" id="PS00584">
    <property type="entry name" value="PFKB_KINASES_2"/>
    <property type="match status" value="1"/>
</dbReference>
<comment type="catalytic activity">
    <reaction evidence="7">
        <text>D-tagatofuranose 6-phosphate + ATP = D-tagatofuranose 1,6-bisphosphate + ADP + H(+)</text>
        <dbReference type="Rhea" id="RHEA:12420"/>
        <dbReference type="ChEBI" id="CHEBI:15378"/>
        <dbReference type="ChEBI" id="CHEBI:30616"/>
        <dbReference type="ChEBI" id="CHEBI:58694"/>
        <dbReference type="ChEBI" id="CHEBI:58695"/>
        <dbReference type="ChEBI" id="CHEBI:456216"/>
        <dbReference type="EC" id="2.7.1.144"/>
    </reaction>
</comment>
<dbReference type="EMBL" id="CAOS01000003">
    <property type="protein sequence ID" value="CCO07510.1"/>
    <property type="molecule type" value="Genomic_DNA"/>
</dbReference>
<keyword evidence="7" id="KW-0423">Lactose metabolism</keyword>
<comment type="pathway">
    <text evidence="7">Carbohydrate metabolism; D-tagatose 6-phosphate degradation; D-glyceraldehyde 3-phosphate and glycerone phosphate from D-tagatose 6-phosphate: step 1/2.</text>
</comment>
<dbReference type="eggNOG" id="COG1105">
    <property type="taxonomic scope" value="Bacteria"/>
</dbReference>
<organism evidence="10 11">
    <name type="scientific">Desulforamulus hydrothermalis Lam5 = DSM 18033</name>
    <dbReference type="NCBI Taxonomy" id="1121428"/>
    <lineage>
        <taxon>Bacteria</taxon>
        <taxon>Bacillati</taxon>
        <taxon>Bacillota</taxon>
        <taxon>Clostridia</taxon>
        <taxon>Eubacteriales</taxon>
        <taxon>Peptococcaceae</taxon>
        <taxon>Desulforamulus</taxon>
    </lineage>
</organism>
<dbReference type="InterPro" id="IPR029056">
    <property type="entry name" value="Ribokinase-like"/>
</dbReference>
<comment type="caution">
    <text evidence="10">The sequence shown here is derived from an EMBL/GenBank/DDBJ whole genome shotgun (WGS) entry which is preliminary data.</text>
</comment>
<comment type="catalytic activity">
    <reaction evidence="6 8">
        <text>beta-D-fructose 1-phosphate + ATP = beta-D-fructose 1,6-bisphosphate + ADP + H(+)</text>
        <dbReference type="Rhea" id="RHEA:14213"/>
        <dbReference type="ChEBI" id="CHEBI:15378"/>
        <dbReference type="ChEBI" id="CHEBI:30616"/>
        <dbReference type="ChEBI" id="CHEBI:32966"/>
        <dbReference type="ChEBI" id="CHEBI:138881"/>
        <dbReference type="ChEBI" id="CHEBI:456216"/>
        <dbReference type="EC" id="2.7.1.56"/>
    </reaction>
</comment>
<dbReference type="GO" id="GO:2001059">
    <property type="term" value="P:D-tagatose 6-phosphate catabolic process"/>
    <property type="evidence" value="ECO:0007669"/>
    <property type="project" value="UniProtKB-UniPathway"/>
</dbReference>
<dbReference type="SUPFAM" id="SSF53613">
    <property type="entry name" value="Ribokinase-like"/>
    <property type="match status" value="1"/>
</dbReference>
<dbReference type="GO" id="GO:0044281">
    <property type="term" value="P:small molecule metabolic process"/>
    <property type="evidence" value="ECO:0007669"/>
    <property type="project" value="UniProtKB-ARBA"/>
</dbReference>
<dbReference type="GO" id="GO:0009024">
    <property type="term" value="F:tagatose-6-phosphate kinase activity"/>
    <property type="evidence" value="ECO:0007669"/>
    <property type="project" value="UniProtKB-EC"/>
</dbReference>
<evidence type="ECO:0000256" key="3">
    <source>
        <dbReference type="ARBA" id="ARBA00022741"/>
    </source>
</evidence>
<dbReference type="STRING" id="1121428.DESHY_110454"/>
<dbReference type="InterPro" id="IPR011611">
    <property type="entry name" value="PfkB_dom"/>
</dbReference>
<dbReference type="GO" id="GO:0016052">
    <property type="term" value="P:carbohydrate catabolic process"/>
    <property type="evidence" value="ECO:0007669"/>
    <property type="project" value="UniProtKB-ARBA"/>
</dbReference>
<keyword evidence="11" id="KW-1185">Reference proteome</keyword>
<keyword evidence="3 7" id="KW-0547">Nucleotide-binding</keyword>
<evidence type="ECO:0000256" key="6">
    <source>
        <dbReference type="ARBA" id="ARBA00047745"/>
    </source>
</evidence>
<keyword evidence="5 7" id="KW-0067">ATP-binding</keyword>
<dbReference type="Gene3D" id="3.40.1190.20">
    <property type="match status" value="1"/>
</dbReference>
<dbReference type="GO" id="GO:0008662">
    <property type="term" value="F:1-phosphofructokinase activity"/>
    <property type="evidence" value="ECO:0007669"/>
    <property type="project" value="UniProtKB-UniRule"/>
</dbReference>
<evidence type="ECO:0000256" key="1">
    <source>
        <dbReference type="ARBA" id="ARBA00005380"/>
    </source>
</evidence>
<evidence type="ECO:0000256" key="7">
    <source>
        <dbReference type="PIRNR" id="PIRNR000535"/>
    </source>
</evidence>
<evidence type="ECO:0000256" key="8">
    <source>
        <dbReference type="RuleBase" id="RU369061"/>
    </source>
</evidence>
<name>K8DXZ8_9FIRM</name>
<protein>
    <recommendedName>
        <fullName evidence="7">Tagatose-6-phosphate kinase</fullName>
        <ecNumber evidence="7">2.7.1.144</ecNumber>
    </recommendedName>
</protein>
<evidence type="ECO:0000313" key="10">
    <source>
        <dbReference type="EMBL" id="CCO07510.1"/>
    </source>
</evidence>
<dbReference type="GO" id="GO:0005524">
    <property type="term" value="F:ATP binding"/>
    <property type="evidence" value="ECO:0007669"/>
    <property type="project" value="UniProtKB-UniRule"/>
</dbReference>
<evidence type="ECO:0000256" key="4">
    <source>
        <dbReference type="ARBA" id="ARBA00022777"/>
    </source>
</evidence>
<dbReference type="PIRSF" id="PIRSF000535">
    <property type="entry name" value="1PFK/6PFK/LacC"/>
    <property type="match status" value="1"/>
</dbReference>
<dbReference type="NCBIfam" id="TIGR03168">
    <property type="entry name" value="1-PFK"/>
    <property type="match status" value="1"/>
</dbReference>
<dbReference type="EC" id="2.7.1.144" evidence="7"/>
<proteinExistence type="inferred from homology"/>
<sequence>MSAHRRNYMQSKVVTVTLNPALDKTITIPQLEVGGLNRVEQVRLDPGGKGINVAKVLKKFSVDVIATGFLGSEGEFLQRSLQKLGIKTDFINVPGVTRTNLKIVDNQTKFTTEINELGFVVLDEHLASFRKKLRHLLQNTAVLVLGGSLPRGVPPTIYADYISLAREYNVKTILDADGLALEEGIKACPFAVKPNVHELAGLMGRPLTTEKEIVAAGQELIKAGITIVVISRGSEGTIAMAKDEAYIVTPFSIIPQSTVGAGDSMVAAMAYAILQNKSLVETARLATVAGTVTASKPGTEVCSLNEVQLQLNKVQATWIEP</sequence>
<dbReference type="CDD" id="cd01164">
    <property type="entry name" value="FruK_PfkB_like"/>
    <property type="match status" value="1"/>
</dbReference>
<gene>
    <name evidence="10" type="ORF">DESHY_110454</name>
</gene>
<dbReference type="Proteomes" id="UP000009315">
    <property type="component" value="Unassembled WGS sequence"/>
</dbReference>
<comment type="similarity">
    <text evidence="7">Belongs to the carbohydrate kinase PfkB family. LacC subfamily.</text>
</comment>
<feature type="domain" description="Carbohydrate kinase PfkB" evidence="9">
    <location>
        <begin position="19"/>
        <end position="302"/>
    </location>
</feature>
<evidence type="ECO:0000313" key="11">
    <source>
        <dbReference type="Proteomes" id="UP000009315"/>
    </source>
</evidence>
<dbReference type="AlphaFoldDB" id="K8DXZ8"/>
<dbReference type="Pfam" id="PF00294">
    <property type="entry name" value="PfkB"/>
    <property type="match status" value="1"/>
</dbReference>
<dbReference type="InterPro" id="IPR002173">
    <property type="entry name" value="Carboh/pur_kinase_PfkB_CS"/>
</dbReference>
<dbReference type="InterPro" id="IPR022463">
    <property type="entry name" value="1-PFruKinase"/>
</dbReference>
<comment type="similarity">
    <text evidence="1">Belongs to the carbohydrate kinase pfkB family.</text>
</comment>
<keyword evidence="4 8" id="KW-0418">Kinase</keyword>
<keyword evidence="2 7" id="KW-0808">Transferase</keyword>
<comment type="function">
    <text evidence="8">Catalyzes the ATP-dependent phosphorylation of fructose-l-phosphate to fructose-l,6-bisphosphate.</text>
</comment>
<evidence type="ECO:0000259" key="9">
    <source>
        <dbReference type="Pfam" id="PF00294"/>
    </source>
</evidence>
<evidence type="ECO:0000256" key="2">
    <source>
        <dbReference type="ARBA" id="ARBA00022679"/>
    </source>
</evidence>
<dbReference type="NCBIfam" id="TIGR03828">
    <property type="entry name" value="pfkB"/>
    <property type="match status" value="1"/>
</dbReference>
<evidence type="ECO:0000256" key="5">
    <source>
        <dbReference type="ARBA" id="ARBA00022840"/>
    </source>
</evidence>
<dbReference type="PROSITE" id="PS00583">
    <property type="entry name" value="PFKB_KINASES_1"/>
    <property type="match status" value="1"/>
</dbReference>